<evidence type="ECO:0000256" key="1">
    <source>
        <dbReference type="ARBA" id="ARBA00004651"/>
    </source>
</evidence>
<dbReference type="InterPro" id="IPR004563">
    <property type="entry name" value="Apolipo_AcylTrfase"/>
</dbReference>
<keyword evidence="3 9" id="KW-1003">Cell membrane</keyword>
<dbReference type="EC" id="2.3.1.269" evidence="9"/>
<accession>A0ABS3YYH4</accession>
<evidence type="ECO:0000256" key="9">
    <source>
        <dbReference type="HAMAP-Rule" id="MF_01148"/>
    </source>
</evidence>
<dbReference type="PANTHER" id="PTHR38686">
    <property type="entry name" value="APOLIPOPROTEIN N-ACYLTRANSFERASE"/>
    <property type="match status" value="1"/>
</dbReference>
<keyword evidence="8 9" id="KW-0012">Acyltransferase</keyword>
<feature type="transmembrane region" description="Helical" evidence="9">
    <location>
        <begin position="461"/>
        <end position="479"/>
    </location>
</feature>
<feature type="transmembrane region" description="Helical" evidence="9">
    <location>
        <begin position="12"/>
        <end position="41"/>
    </location>
</feature>
<evidence type="ECO:0000256" key="6">
    <source>
        <dbReference type="ARBA" id="ARBA00022989"/>
    </source>
</evidence>
<evidence type="ECO:0000313" key="11">
    <source>
        <dbReference type="EMBL" id="MBO9202465.1"/>
    </source>
</evidence>
<dbReference type="PROSITE" id="PS50263">
    <property type="entry name" value="CN_HYDROLASE"/>
    <property type="match status" value="1"/>
</dbReference>
<keyword evidence="6 9" id="KW-1133">Transmembrane helix</keyword>
<keyword evidence="4 9" id="KW-0808">Transferase</keyword>
<dbReference type="InterPro" id="IPR045378">
    <property type="entry name" value="LNT_N"/>
</dbReference>
<evidence type="ECO:0000256" key="3">
    <source>
        <dbReference type="ARBA" id="ARBA00022475"/>
    </source>
</evidence>
<keyword evidence="12" id="KW-1185">Reference proteome</keyword>
<comment type="catalytic activity">
    <reaction evidence="9">
        <text>N-terminal S-1,2-diacyl-sn-glyceryl-L-cysteinyl-[lipoprotein] + a glycerophospholipid = N-acyl-S-1,2-diacyl-sn-glyceryl-L-cysteinyl-[lipoprotein] + a 2-acyl-sn-glycero-3-phospholipid + H(+)</text>
        <dbReference type="Rhea" id="RHEA:48228"/>
        <dbReference type="Rhea" id="RHEA-COMP:14681"/>
        <dbReference type="Rhea" id="RHEA-COMP:14684"/>
        <dbReference type="ChEBI" id="CHEBI:15378"/>
        <dbReference type="ChEBI" id="CHEBI:136912"/>
        <dbReference type="ChEBI" id="CHEBI:140656"/>
        <dbReference type="ChEBI" id="CHEBI:140657"/>
        <dbReference type="ChEBI" id="CHEBI:140660"/>
        <dbReference type="EC" id="2.3.1.269"/>
    </reaction>
</comment>
<keyword evidence="5 9" id="KW-0812">Transmembrane</keyword>
<dbReference type="Pfam" id="PF20154">
    <property type="entry name" value="LNT_N"/>
    <property type="match status" value="1"/>
</dbReference>
<organism evidence="11 12">
    <name type="scientific">Niastella soli</name>
    <dbReference type="NCBI Taxonomy" id="2821487"/>
    <lineage>
        <taxon>Bacteria</taxon>
        <taxon>Pseudomonadati</taxon>
        <taxon>Bacteroidota</taxon>
        <taxon>Chitinophagia</taxon>
        <taxon>Chitinophagales</taxon>
        <taxon>Chitinophagaceae</taxon>
        <taxon>Niastella</taxon>
    </lineage>
</organism>
<dbReference type="InterPro" id="IPR036526">
    <property type="entry name" value="C-N_Hydrolase_sf"/>
</dbReference>
<feature type="domain" description="CN hydrolase" evidence="10">
    <location>
        <begin position="222"/>
        <end position="466"/>
    </location>
</feature>
<dbReference type="HAMAP" id="MF_01148">
    <property type="entry name" value="Lnt"/>
    <property type="match status" value="1"/>
</dbReference>
<comment type="similarity">
    <text evidence="2 9">Belongs to the CN hydrolase family. Apolipoprotein N-acyltransferase subfamily.</text>
</comment>
<evidence type="ECO:0000256" key="4">
    <source>
        <dbReference type="ARBA" id="ARBA00022679"/>
    </source>
</evidence>
<comment type="function">
    <text evidence="9">Catalyzes the phospholipid dependent N-acylation of the N-terminal cysteine of apolipoprotein, the last step in lipoprotein maturation.</text>
</comment>
<comment type="subcellular location">
    <subcellularLocation>
        <location evidence="1 9">Cell membrane</location>
        <topology evidence="1 9">Multi-pass membrane protein</topology>
    </subcellularLocation>
</comment>
<dbReference type="PANTHER" id="PTHR38686:SF1">
    <property type="entry name" value="APOLIPOPROTEIN N-ACYLTRANSFERASE"/>
    <property type="match status" value="1"/>
</dbReference>
<reference evidence="11 12" key="1">
    <citation type="submission" date="2021-03" db="EMBL/GenBank/DDBJ databases">
        <title>Assistant Professor.</title>
        <authorList>
            <person name="Huq M.A."/>
        </authorList>
    </citation>
    <scope>NUCLEOTIDE SEQUENCE [LARGE SCALE GENOMIC DNA]</scope>
    <source>
        <strain evidence="11 12">MAH-29</strain>
    </source>
</reference>
<evidence type="ECO:0000256" key="5">
    <source>
        <dbReference type="ARBA" id="ARBA00022692"/>
    </source>
</evidence>
<name>A0ABS3YYH4_9BACT</name>
<dbReference type="InterPro" id="IPR003010">
    <property type="entry name" value="C-N_Hydrolase"/>
</dbReference>
<dbReference type="EMBL" id="JAGHKO010000004">
    <property type="protein sequence ID" value="MBO9202465.1"/>
    <property type="molecule type" value="Genomic_DNA"/>
</dbReference>
<dbReference type="SUPFAM" id="SSF56317">
    <property type="entry name" value="Carbon-nitrogen hydrolase"/>
    <property type="match status" value="1"/>
</dbReference>
<protein>
    <recommendedName>
        <fullName evidence="9">Apolipoprotein N-acyltransferase</fullName>
        <shortName evidence="9">ALP N-acyltransferase</shortName>
        <ecNumber evidence="9">2.3.1.269</ecNumber>
    </recommendedName>
</protein>
<dbReference type="Pfam" id="PF00795">
    <property type="entry name" value="CN_hydrolase"/>
    <property type="match status" value="1"/>
</dbReference>
<evidence type="ECO:0000259" key="10">
    <source>
        <dbReference type="PROSITE" id="PS50263"/>
    </source>
</evidence>
<comment type="caution">
    <text evidence="11">The sequence shown here is derived from an EMBL/GenBank/DDBJ whole genome shotgun (WGS) entry which is preliminary data.</text>
</comment>
<evidence type="ECO:0000313" key="12">
    <source>
        <dbReference type="Proteomes" id="UP000677244"/>
    </source>
</evidence>
<sequence>MNRYTPKGGAIIAGLCLFVAVQQAVFMLGWVALVPLFITLFGRSSLSPFRAGLITGATFCCCAFSWMITGIPAFTGLASIYGVAAFLLCTGLFSLGCAFVLRLAFLIPNPLYIAAVWTLAEVVLQWLAGSLPWFLFHAGNALSANLYAIQPVSVMGVTGCSFVIVLANALIAKAIAQRRYKLLWFPLSLFVVFMCWGWLLLMLFERSQPNVTQQPTFKLAILQPHIPPEAQWDQANGNALVQQLLQQERQCVAQHPQVILWGESAIPWTYSHTDDLVQELLRTSDPATITHVLGMNTALSNDVVGNSAYCLLPGGKLAGRYDKVTPLLFIEQPWQGWLLPFFSANGYAVFPGNNHLPLRTPYGKAGILICNESALPGAAAVTVRQGAQFLLNLSNDGWFRETYLVKSHFYNARLRAVETRKDLAINSSNGRCGLIHASGRIDEADLVTIHPNNIEPIAVRFPALPICLCFIVLITTIIIHQKTKIT</sequence>
<gene>
    <name evidence="9 11" type="primary">lnt</name>
    <name evidence="11" type="ORF">J7I42_19415</name>
</gene>
<dbReference type="NCBIfam" id="TIGR00546">
    <property type="entry name" value="lnt"/>
    <property type="match status" value="1"/>
</dbReference>
<comment type="pathway">
    <text evidence="9">Protein modification; lipoprotein biosynthesis (N-acyl transfer).</text>
</comment>
<feature type="transmembrane region" description="Helical" evidence="9">
    <location>
        <begin position="111"/>
        <end position="136"/>
    </location>
</feature>
<proteinExistence type="inferred from homology"/>
<evidence type="ECO:0000256" key="7">
    <source>
        <dbReference type="ARBA" id="ARBA00023136"/>
    </source>
</evidence>
<evidence type="ECO:0000256" key="2">
    <source>
        <dbReference type="ARBA" id="ARBA00010065"/>
    </source>
</evidence>
<feature type="transmembrane region" description="Helical" evidence="9">
    <location>
        <begin position="80"/>
        <end position="104"/>
    </location>
</feature>
<dbReference type="Gene3D" id="3.60.110.10">
    <property type="entry name" value="Carbon-nitrogen hydrolase"/>
    <property type="match status" value="1"/>
</dbReference>
<evidence type="ECO:0000256" key="8">
    <source>
        <dbReference type="ARBA" id="ARBA00023315"/>
    </source>
</evidence>
<feature type="transmembrane region" description="Helical" evidence="9">
    <location>
        <begin position="53"/>
        <end position="74"/>
    </location>
</feature>
<keyword evidence="7 9" id="KW-0472">Membrane</keyword>
<dbReference type="RefSeq" id="WP_209140511.1">
    <property type="nucleotide sequence ID" value="NZ_JAGHKO010000004.1"/>
</dbReference>
<feature type="transmembrane region" description="Helical" evidence="9">
    <location>
        <begin position="183"/>
        <end position="204"/>
    </location>
</feature>
<feature type="transmembrane region" description="Helical" evidence="9">
    <location>
        <begin position="148"/>
        <end position="171"/>
    </location>
</feature>
<dbReference type="Proteomes" id="UP000677244">
    <property type="component" value="Unassembled WGS sequence"/>
</dbReference>